<dbReference type="InterPro" id="IPR006085">
    <property type="entry name" value="XPG_DNA_repair_N"/>
</dbReference>
<comment type="caution">
    <text evidence="17">The sequence shown here is derived from an EMBL/GenBank/DDBJ whole genome shotgun (WGS) entry which is preliminary data.</text>
</comment>
<dbReference type="PANTHER" id="PTHR11081">
    <property type="entry name" value="FLAP ENDONUCLEASE FAMILY MEMBER"/>
    <property type="match status" value="1"/>
</dbReference>
<dbReference type="InterPro" id="IPR029060">
    <property type="entry name" value="PIN-like_dom_sf"/>
</dbReference>
<dbReference type="InterPro" id="IPR037315">
    <property type="entry name" value="EXO1_H3TH"/>
</dbReference>
<name>A0AAD9L6F9_PAPLA</name>
<keyword evidence="8" id="KW-0269">Exonuclease</keyword>
<evidence type="ECO:0000256" key="9">
    <source>
        <dbReference type="ARBA" id="ARBA00022842"/>
    </source>
</evidence>
<dbReference type="GO" id="GO:0046872">
    <property type="term" value="F:metal ion binding"/>
    <property type="evidence" value="ECO:0007669"/>
    <property type="project" value="UniProtKB-KW"/>
</dbReference>
<keyword evidence="13" id="KW-0539">Nucleus</keyword>
<protein>
    <submittedName>
        <fullName evidence="17">PIN domain-like protein</fullName>
    </submittedName>
</protein>
<proteinExistence type="inferred from homology"/>
<evidence type="ECO:0000256" key="8">
    <source>
        <dbReference type="ARBA" id="ARBA00022839"/>
    </source>
</evidence>
<evidence type="ECO:0000256" key="4">
    <source>
        <dbReference type="ARBA" id="ARBA00022722"/>
    </source>
</evidence>
<reference evidence="17" key="1">
    <citation type="submission" date="2023-02" db="EMBL/GenBank/DDBJ databases">
        <title>Identification and recombinant expression of a fungal hydrolase from Papiliotrema laurentii that hydrolyzes apple cutin and clears colloidal polyester polyurethane.</title>
        <authorList>
            <consortium name="DOE Joint Genome Institute"/>
            <person name="Roman V.A."/>
            <person name="Bojanowski C."/>
            <person name="Crable B.R."/>
            <person name="Wagner D.N."/>
            <person name="Hung C.S."/>
            <person name="Nadeau L.J."/>
            <person name="Schratz L."/>
            <person name="Haridas S."/>
            <person name="Pangilinan J."/>
            <person name="Lipzen A."/>
            <person name="Na H."/>
            <person name="Yan M."/>
            <person name="Ng V."/>
            <person name="Grigoriev I.V."/>
            <person name="Spatafora J.W."/>
            <person name="Barlow D."/>
            <person name="Biffinger J."/>
            <person name="Kelley-Loughnane N."/>
            <person name="Varaljay V.A."/>
            <person name="Crookes-Goodson W.J."/>
        </authorList>
    </citation>
    <scope>NUCLEOTIDE SEQUENCE</scope>
    <source>
        <strain evidence="17">5307AH</strain>
    </source>
</reference>
<feature type="region of interest" description="Disordered" evidence="14">
    <location>
        <begin position="86"/>
        <end position="108"/>
    </location>
</feature>
<dbReference type="Proteomes" id="UP001182556">
    <property type="component" value="Unassembled WGS sequence"/>
</dbReference>
<dbReference type="GO" id="GO:0017108">
    <property type="term" value="F:5'-flap endonuclease activity"/>
    <property type="evidence" value="ECO:0007669"/>
    <property type="project" value="TreeGrafter"/>
</dbReference>
<accession>A0AAD9L6F9</accession>
<evidence type="ECO:0000256" key="6">
    <source>
        <dbReference type="ARBA" id="ARBA00022763"/>
    </source>
</evidence>
<keyword evidence="11" id="KW-0238">DNA-binding</keyword>
<evidence type="ECO:0000256" key="14">
    <source>
        <dbReference type="SAM" id="MobiDB-lite"/>
    </source>
</evidence>
<keyword evidence="6" id="KW-0227">DNA damage</keyword>
<keyword evidence="4" id="KW-0540">Nuclease</keyword>
<gene>
    <name evidence="17" type="ORF">DB88DRAFT_437791</name>
</gene>
<dbReference type="SUPFAM" id="SSF47807">
    <property type="entry name" value="5' to 3' exonuclease, C-terminal subdomain"/>
    <property type="match status" value="1"/>
</dbReference>
<dbReference type="FunFam" id="1.10.150.20:FF:000011">
    <property type="entry name" value="exonuclease 1"/>
    <property type="match status" value="1"/>
</dbReference>
<dbReference type="PRINTS" id="PR00853">
    <property type="entry name" value="XPGRADSUPER"/>
</dbReference>
<dbReference type="SMART" id="SM00485">
    <property type="entry name" value="XPGN"/>
    <property type="match status" value="1"/>
</dbReference>
<dbReference type="InterPro" id="IPR044752">
    <property type="entry name" value="PIN-like_EXO1"/>
</dbReference>
<organism evidence="17 18">
    <name type="scientific">Papiliotrema laurentii</name>
    <name type="common">Cryptococcus laurentii</name>
    <dbReference type="NCBI Taxonomy" id="5418"/>
    <lineage>
        <taxon>Eukaryota</taxon>
        <taxon>Fungi</taxon>
        <taxon>Dikarya</taxon>
        <taxon>Basidiomycota</taxon>
        <taxon>Agaricomycotina</taxon>
        <taxon>Tremellomycetes</taxon>
        <taxon>Tremellales</taxon>
        <taxon>Rhynchogastremaceae</taxon>
        <taxon>Papiliotrema</taxon>
    </lineage>
</organism>
<evidence type="ECO:0000256" key="12">
    <source>
        <dbReference type="ARBA" id="ARBA00023204"/>
    </source>
</evidence>
<dbReference type="CDD" id="cd09908">
    <property type="entry name" value="H3TH_EXO1"/>
    <property type="match status" value="1"/>
</dbReference>
<dbReference type="AlphaFoldDB" id="A0AAD9L6F9"/>
<dbReference type="InterPro" id="IPR036279">
    <property type="entry name" value="5-3_exonuclease_C_sf"/>
</dbReference>
<dbReference type="GO" id="GO:0003677">
    <property type="term" value="F:DNA binding"/>
    <property type="evidence" value="ECO:0007669"/>
    <property type="project" value="UniProtKB-KW"/>
</dbReference>
<dbReference type="Pfam" id="PF00752">
    <property type="entry name" value="XPG_N"/>
    <property type="match status" value="1"/>
</dbReference>
<dbReference type="Pfam" id="PF00867">
    <property type="entry name" value="XPG_I"/>
    <property type="match status" value="1"/>
</dbReference>
<dbReference type="GO" id="GO:0006281">
    <property type="term" value="P:DNA repair"/>
    <property type="evidence" value="ECO:0007669"/>
    <property type="project" value="UniProtKB-KW"/>
</dbReference>
<feature type="domain" description="XPG-I" evidence="15">
    <location>
        <begin position="138"/>
        <end position="208"/>
    </location>
</feature>
<keyword evidence="5" id="KW-0479">Metal-binding</keyword>
<feature type="domain" description="XPG N-terminal" evidence="16">
    <location>
        <begin position="1"/>
        <end position="99"/>
    </location>
</feature>
<keyword evidence="10" id="KW-0267">Excision nuclease</keyword>
<keyword evidence="7" id="KW-0378">Hydrolase</keyword>
<evidence type="ECO:0000256" key="3">
    <source>
        <dbReference type="ARBA" id="ARBA00010563"/>
    </source>
</evidence>
<dbReference type="EMBL" id="JAODAN010000004">
    <property type="protein sequence ID" value="KAK1924562.1"/>
    <property type="molecule type" value="Genomic_DNA"/>
</dbReference>
<comment type="similarity">
    <text evidence="3">Belongs to the XPG/RAD2 endonuclease family. EXO1 subfamily.</text>
</comment>
<evidence type="ECO:0000313" key="18">
    <source>
        <dbReference type="Proteomes" id="UP001182556"/>
    </source>
</evidence>
<dbReference type="SMART" id="SM00484">
    <property type="entry name" value="XPGI"/>
    <property type="match status" value="1"/>
</dbReference>
<comment type="subcellular location">
    <subcellularLocation>
        <location evidence="2">Nucleus</location>
    </subcellularLocation>
</comment>
<keyword evidence="9" id="KW-0460">Magnesium</keyword>
<dbReference type="InterPro" id="IPR008918">
    <property type="entry name" value="HhH2"/>
</dbReference>
<evidence type="ECO:0000256" key="11">
    <source>
        <dbReference type="ARBA" id="ARBA00023125"/>
    </source>
</evidence>
<sequence length="313" mass="35689">MGIQGLLPMLKEIQVHGHISEYKGKRLAIDGYVWLHKGAFGCAEQIVKGERTTRFVDYAMHRIRLLRHYGITPFMVFDGGPLPAKKGTEESRAKSREENMAKAQALEGQKRTREARECYTKCLDVTPELAFQLIKALRAEQVDYVVAPYEADAQLCFLEREGFVDGIITEDSDLLVFGCRRVIFKLDGSGQCVSINRDQFANITEFPMHGWTDLQFRRMAMLSGCDYLPSIPGIGVKTAHRMLRKYKTVEKLLQSLRLEGAHVVPQNYAAEFTQAELAFIFQRVYHPGKKRLVPLNDFPEEGLKLDDEKWVGE</sequence>
<evidence type="ECO:0000256" key="7">
    <source>
        <dbReference type="ARBA" id="ARBA00022801"/>
    </source>
</evidence>
<dbReference type="FunFam" id="3.40.50.1010:FF:000002">
    <property type="entry name" value="Exonuclease 1, putative"/>
    <property type="match status" value="1"/>
</dbReference>
<dbReference type="GO" id="GO:0035312">
    <property type="term" value="F:5'-3' DNA exonuclease activity"/>
    <property type="evidence" value="ECO:0007669"/>
    <property type="project" value="InterPro"/>
</dbReference>
<evidence type="ECO:0000256" key="5">
    <source>
        <dbReference type="ARBA" id="ARBA00022723"/>
    </source>
</evidence>
<dbReference type="SUPFAM" id="SSF88723">
    <property type="entry name" value="PIN domain-like"/>
    <property type="match status" value="1"/>
</dbReference>
<evidence type="ECO:0000256" key="1">
    <source>
        <dbReference type="ARBA" id="ARBA00001946"/>
    </source>
</evidence>
<evidence type="ECO:0000256" key="13">
    <source>
        <dbReference type="ARBA" id="ARBA00023242"/>
    </source>
</evidence>
<dbReference type="SMART" id="SM00279">
    <property type="entry name" value="HhH2"/>
    <property type="match status" value="1"/>
</dbReference>
<evidence type="ECO:0000313" key="17">
    <source>
        <dbReference type="EMBL" id="KAK1924562.1"/>
    </source>
</evidence>
<dbReference type="GO" id="GO:0005634">
    <property type="term" value="C:nucleus"/>
    <property type="evidence" value="ECO:0007669"/>
    <property type="project" value="UniProtKB-SubCell"/>
</dbReference>
<feature type="compositionally biased region" description="Basic and acidic residues" evidence="14">
    <location>
        <begin position="86"/>
        <end position="100"/>
    </location>
</feature>
<dbReference type="Gene3D" id="1.10.150.20">
    <property type="entry name" value="5' to 3' exonuclease, C-terminal subdomain"/>
    <property type="match status" value="1"/>
</dbReference>
<keyword evidence="18" id="KW-1185">Reference proteome</keyword>
<evidence type="ECO:0000259" key="16">
    <source>
        <dbReference type="SMART" id="SM00485"/>
    </source>
</evidence>
<dbReference type="InterPro" id="IPR006086">
    <property type="entry name" value="XPG-I_dom"/>
</dbReference>
<evidence type="ECO:0000259" key="15">
    <source>
        <dbReference type="SMART" id="SM00484"/>
    </source>
</evidence>
<dbReference type="Gene3D" id="3.40.50.1010">
    <property type="entry name" value="5'-nuclease"/>
    <property type="match status" value="1"/>
</dbReference>
<dbReference type="CDD" id="cd09857">
    <property type="entry name" value="PIN_EXO1"/>
    <property type="match status" value="1"/>
</dbReference>
<dbReference type="InterPro" id="IPR006084">
    <property type="entry name" value="XPG/Rad2"/>
</dbReference>
<evidence type="ECO:0000256" key="10">
    <source>
        <dbReference type="ARBA" id="ARBA00022881"/>
    </source>
</evidence>
<dbReference type="PANTHER" id="PTHR11081:SF65">
    <property type="entry name" value="DNA DAMAGE-INDUCIBLE PROTEIN DIN7-RELATED"/>
    <property type="match status" value="1"/>
</dbReference>
<keyword evidence="12" id="KW-0234">DNA repair</keyword>
<evidence type="ECO:0000256" key="2">
    <source>
        <dbReference type="ARBA" id="ARBA00004123"/>
    </source>
</evidence>
<comment type="cofactor">
    <cofactor evidence="1">
        <name>Mg(2+)</name>
        <dbReference type="ChEBI" id="CHEBI:18420"/>
    </cofactor>
</comment>